<organism evidence="2 3">
    <name type="scientific">Penicillium atrosanguineum</name>
    <dbReference type="NCBI Taxonomy" id="1132637"/>
    <lineage>
        <taxon>Eukaryota</taxon>
        <taxon>Fungi</taxon>
        <taxon>Dikarya</taxon>
        <taxon>Ascomycota</taxon>
        <taxon>Pezizomycotina</taxon>
        <taxon>Eurotiomycetes</taxon>
        <taxon>Eurotiomycetidae</taxon>
        <taxon>Eurotiales</taxon>
        <taxon>Aspergillaceae</taxon>
        <taxon>Penicillium</taxon>
    </lineage>
</organism>
<accession>A0A9W9PTE1</accession>
<reference evidence="2" key="1">
    <citation type="submission" date="2022-12" db="EMBL/GenBank/DDBJ databases">
        <authorList>
            <person name="Petersen C."/>
        </authorList>
    </citation>
    <scope>NUCLEOTIDE SEQUENCE</scope>
    <source>
        <strain evidence="2">IBT 21472</strain>
    </source>
</reference>
<dbReference type="AlphaFoldDB" id="A0A9W9PTE1"/>
<keyword evidence="1" id="KW-0472">Membrane</keyword>
<evidence type="ECO:0000256" key="1">
    <source>
        <dbReference type="SAM" id="Phobius"/>
    </source>
</evidence>
<protein>
    <recommendedName>
        <fullName evidence="4">RRM domain-containing protein</fullName>
    </recommendedName>
</protein>
<comment type="caution">
    <text evidence="2">The sequence shown here is derived from an EMBL/GenBank/DDBJ whole genome shotgun (WGS) entry which is preliminary data.</text>
</comment>
<keyword evidence="1" id="KW-0812">Transmembrane</keyword>
<evidence type="ECO:0000313" key="2">
    <source>
        <dbReference type="EMBL" id="KAJ5308521.1"/>
    </source>
</evidence>
<keyword evidence="1" id="KW-1133">Transmembrane helix</keyword>
<dbReference type="EMBL" id="JAPZBO010000008">
    <property type="protein sequence ID" value="KAJ5308521.1"/>
    <property type="molecule type" value="Genomic_DNA"/>
</dbReference>
<reference evidence="2" key="2">
    <citation type="journal article" date="2023" name="IMA Fungus">
        <title>Comparative genomic study of the Penicillium genus elucidates a diverse pangenome and 15 lateral gene transfer events.</title>
        <authorList>
            <person name="Petersen C."/>
            <person name="Sorensen T."/>
            <person name="Nielsen M.R."/>
            <person name="Sondergaard T.E."/>
            <person name="Sorensen J.L."/>
            <person name="Fitzpatrick D.A."/>
            <person name="Frisvad J.C."/>
            <person name="Nielsen K.L."/>
        </authorList>
    </citation>
    <scope>NUCLEOTIDE SEQUENCE</scope>
    <source>
        <strain evidence="2">IBT 21472</strain>
    </source>
</reference>
<gene>
    <name evidence="2" type="ORF">N7476_009177</name>
</gene>
<name>A0A9W9PTE1_9EURO</name>
<keyword evidence="3" id="KW-1185">Reference proteome</keyword>
<proteinExistence type="predicted"/>
<dbReference type="Proteomes" id="UP001147746">
    <property type="component" value="Unassembled WGS sequence"/>
</dbReference>
<evidence type="ECO:0008006" key="4">
    <source>
        <dbReference type="Google" id="ProtNLM"/>
    </source>
</evidence>
<feature type="transmembrane region" description="Helical" evidence="1">
    <location>
        <begin position="16"/>
        <end position="38"/>
    </location>
</feature>
<sequence length="418" mass="45956">MGYTTYIESTTLSPDILPIPSIGILIALLLLIAFFIYFSSRSTSPLPLSSLPIKSKSKMDMASVMNSLEPMSKSRLIGLSKANLLDGSPEFEHPTLLPRSIHAPELIIREVLASSRSRGARGRGLGRNGGSRRAPQVFRLIDCQGSPIYLGSDSASRDITPELIPGLSEKIVSPDEIRLQLANPQDWIDWAINGSTVFDNKEDEVAAARCPGTIIGPEGVKSNMFFQWGLRYVPPRDAGNVYRAVVIENLPQCATLDQILPRIRGGQIYSASLCDTKNIMNGSPTAIVSFIHQDGALAFLSRVAQEGFYMGFTPVRVRPVSTPTYLLSQDMENNILQNGRSRCLVFTSHHPTTRERLYSKLAKSSFSSHVECFGEHGDNGTITVRFDSIKTAIQVYQILNGLEIFKEAKFGTDPCSEV</sequence>
<evidence type="ECO:0000313" key="3">
    <source>
        <dbReference type="Proteomes" id="UP001147746"/>
    </source>
</evidence>